<feature type="transmembrane region" description="Helical" evidence="2">
    <location>
        <begin position="44"/>
        <end position="65"/>
    </location>
</feature>
<evidence type="ECO:0000313" key="3">
    <source>
        <dbReference type="EMBL" id="MFC6723869.1"/>
    </source>
</evidence>
<feature type="compositionally biased region" description="Polar residues" evidence="1">
    <location>
        <begin position="26"/>
        <end position="38"/>
    </location>
</feature>
<evidence type="ECO:0000313" key="4">
    <source>
        <dbReference type="Proteomes" id="UP001596328"/>
    </source>
</evidence>
<accession>A0ABD5RWQ6</accession>
<evidence type="ECO:0000256" key="2">
    <source>
        <dbReference type="SAM" id="Phobius"/>
    </source>
</evidence>
<keyword evidence="2" id="KW-0472">Membrane</keyword>
<dbReference type="Proteomes" id="UP001596328">
    <property type="component" value="Unassembled WGS sequence"/>
</dbReference>
<dbReference type="Pfam" id="PF24418">
    <property type="entry name" value="DUF7550"/>
    <property type="match status" value="1"/>
</dbReference>
<proteinExistence type="predicted"/>
<dbReference type="AlphaFoldDB" id="A0ABD5RWQ6"/>
<sequence length="66" mass="6678">MADHSDGSGSGPAEDRDGSPHDHSDNPGTDRTTAPMQSYSTGQVGIGFAVLVVGLLVVFGVPLLLA</sequence>
<name>A0ABD5RWQ6_9EURY</name>
<keyword evidence="4" id="KW-1185">Reference proteome</keyword>
<organism evidence="3 4">
    <name type="scientific">Halobium palmae</name>
    <dbReference type="NCBI Taxonomy" id="1776492"/>
    <lineage>
        <taxon>Archaea</taxon>
        <taxon>Methanobacteriati</taxon>
        <taxon>Methanobacteriota</taxon>
        <taxon>Stenosarchaea group</taxon>
        <taxon>Halobacteria</taxon>
        <taxon>Halobacteriales</taxon>
        <taxon>Haloferacaceae</taxon>
        <taxon>Halobium</taxon>
    </lineage>
</organism>
<feature type="compositionally biased region" description="Basic and acidic residues" evidence="1">
    <location>
        <begin position="13"/>
        <end position="25"/>
    </location>
</feature>
<keyword evidence="2" id="KW-0812">Transmembrane</keyword>
<reference evidence="3 4" key="1">
    <citation type="journal article" date="2019" name="Int. J. Syst. Evol. Microbiol.">
        <title>The Global Catalogue of Microorganisms (GCM) 10K type strain sequencing project: providing services to taxonomists for standard genome sequencing and annotation.</title>
        <authorList>
            <consortium name="The Broad Institute Genomics Platform"/>
            <consortium name="The Broad Institute Genome Sequencing Center for Infectious Disease"/>
            <person name="Wu L."/>
            <person name="Ma J."/>
        </authorList>
    </citation>
    <scope>NUCLEOTIDE SEQUENCE [LARGE SCALE GENOMIC DNA]</scope>
    <source>
        <strain evidence="3 4">NBRC 111368</strain>
    </source>
</reference>
<dbReference type="InterPro" id="IPR055972">
    <property type="entry name" value="DUF7550"/>
</dbReference>
<protein>
    <submittedName>
        <fullName evidence="3">Uncharacterized protein</fullName>
    </submittedName>
</protein>
<evidence type="ECO:0000256" key="1">
    <source>
        <dbReference type="SAM" id="MobiDB-lite"/>
    </source>
</evidence>
<feature type="region of interest" description="Disordered" evidence="1">
    <location>
        <begin position="1"/>
        <end position="38"/>
    </location>
</feature>
<dbReference type="EMBL" id="JBHSWU010000060">
    <property type="protein sequence ID" value="MFC6723869.1"/>
    <property type="molecule type" value="Genomic_DNA"/>
</dbReference>
<gene>
    <name evidence="3" type="ORF">ACFQE1_05650</name>
</gene>
<keyword evidence="2" id="KW-1133">Transmembrane helix</keyword>
<comment type="caution">
    <text evidence="3">The sequence shown here is derived from an EMBL/GenBank/DDBJ whole genome shotgun (WGS) entry which is preliminary data.</text>
</comment>